<dbReference type="Proteomes" id="UP000060390">
    <property type="component" value="Chromosome"/>
</dbReference>
<reference evidence="3" key="2">
    <citation type="submission" date="2015-05" db="EMBL/GenBank/DDBJ databases">
        <title>Complete genome sequence of Halanaeroarchaeum sulfurireducens type strain M27-SA2, a sulfate-reducer haloarchaeon from marine anoxic lake Medee.</title>
        <authorList>
            <person name="Messina E."/>
            <person name="Kublanov I.V."/>
            <person name="Toshchakov S."/>
            <person name="Arcadi E."/>
            <person name="La Spada G."/>
            <person name="La Cono V."/>
            <person name="Yakimov M.M."/>
        </authorList>
    </citation>
    <scope>NUCLEOTIDE SEQUENCE [LARGE SCALE GENOMIC DNA]</scope>
    <source>
        <strain evidence="3">M27-SA2</strain>
    </source>
</reference>
<evidence type="ECO:0000313" key="4">
    <source>
        <dbReference type="Proteomes" id="UP000069906"/>
    </source>
</evidence>
<dbReference type="Pfam" id="PF24333">
    <property type="entry name" value="DUF7501"/>
    <property type="match status" value="1"/>
</dbReference>
<proteinExistence type="predicted"/>
<accession>A0A0F7P9W8</accession>
<evidence type="ECO:0000313" key="2">
    <source>
        <dbReference type="EMBL" id="ALG81386.1"/>
    </source>
</evidence>
<dbReference type="AlphaFoldDB" id="A0A0F7P9W8"/>
<organism evidence="1 4">
    <name type="scientific">Halanaeroarchaeum sulfurireducens</name>
    <dbReference type="NCBI Taxonomy" id="1604004"/>
    <lineage>
        <taxon>Archaea</taxon>
        <taxon>Methanobacteriati</taxon>
        <taxon>Methanobacteriota</taxon>
        <taxon>Stenosarchaea group</taxon>
        <taxon>Halobacteria</taxon>
        <taxon>Halobacteriales</taxon>
        <taxon>Halobacteriaceae</taxon>
        <taxon>Halanaeroarchaeum</taxon>
    </lineage>
</organism>
<dbReference type="GeneID" id="26009848"/>
<dbReference type="EMBL" id="CP011564">
    <property type="protein sequence ID" value="ALG81386.1"/>
    <property type="molecule type" value="Genomic_DNA"/>
</dbReference>
<name>A0A0F7P9W8_9EURY</name>
<evidence type="ECO:0000313" key="3">
    <source>
        <dbReference type="Proteomes" id="UP000060390"/>
    </source>
</evidence>
<reference evidence="2 3" key="3">
    <citation type="journal article" date="2016" name="Stand. Genomic Sci.">
        <title>Complete genome sequence of 'Halanaeroarchaeum sulfurireducens' M27-SA2, a sulfur-reducing and acetate-oxidizing haloarchaeon from the deep-sea hypersaline anoxic lake Medee.</title>
        <authorList>
            <person name="Messina E."/>
            <person name="Sorokin D.Y."/>
            <person name="Kublanov I.V."/>
            <person name="Toshchakov S."/>
            <person name="Lopatina A."/>
            <person name="Arcadi E."/>
            <person name="Smedile F."/>
            <person name="La Spada G."/>
            <person name="La Cono V."/>
            <person name="Yakimov M.M."/>
        </authorList>
    </citation>
    <scope>NUCLEOTIDE SEQUENCE [LARGE SCALE GENOMIC DNA]</scope>
    <source>
        <strain evidence="2 3">M27-SA2</strain>
    </source>
</reference>
<dbReference type="KEGG" id="hsf:HLASA_0481"/>
<dbReference type="EMBL" id="CP008874">
    <property type="protein sequence ID" value="AKH96985.1"/>
    <property type="molecule type" value="Genomic_DNA"/>
</dbReference>
<sequence>MHSSLEANGATVWSGTSTCPFCGSTLTDPGVGFIEHTDGSPTCRGAFEGWRDRIANDIHAEWSG</sequence>
<reference evidence="1 4" key="1">
    <citation type="journal article" date="2015" name="ISME J.">
        <title>Elemental sulfur and acetate can support life of a novel strictly anaerobic haloarchaeon.</title>
        <authorList>
            <person name="Sorokin D.Y."/>
            <person name="Kublanov I.V."/>
            <person name="Gavrilov S.N."/>
            <person name="Rojo D."/>
            <person name="Roman P."/>
            <person name="Golyshin P.N."/>
            <person name="Slepak V.Z."/>
            <person name="Smedile F."/>
            <person name="Ferrer M."/>
            <person name="Messina E."/>
            <person name="La Cono V."/>
            <person name="Yakimov M.M."/>
        </authorList>
    </citation>
    <scope>NUCLEOTIDE SEQUENCE [LARGE SCALE GENOMIC DNA]</scope>
    <source>
        <strain evidence="1 4">HSR2</strain>
    </source>
</reference>
<dbReference type="RefSeq" id="WP_050047802.1">
    <property type="nucleotide sequence ID" value="NZ_CP008874.1"/>
</dbReference>
<protein>
    <submittedName>
        <fullName evidence="1">Uncharacterized protein</fullName>
    </submittedName>
</protein>
<dbReference type="HOGENOM" id="CLU_2911693_0_0_2"/>
<keyword evidence="4" id="KW-1185">Reference proteome</keyword>
<dbReference type="Proteomes" id="UP000069906">
    <property type="component" value="Chromosome"/>
</dbReference>
<evidence type="ECO:0000313" key="1">
    <source>
        <dbReference type="EMBL" id="AKH96985.1"/>
    </source>
</evidence>
<dbReference type="OrthoDB" id="179461at2157"/>
<dbReference type="KEGG" id="hsu:HLASF_0484"/>
<dbReference type="InterPro" id="IPR055924">
    <property type="entry name" value="DUF7501"/>
</dbReference>
<gene>
    <name evidence="2" type="ORF">HLASA_0481</name>
    <name evidence="1" type="ORF">HLASF_0484</name>
</gene>